<evidence type="ECO:0000256" key="6">
    <source>
        <dbReference type="ARBA" id="ARBA00022989"/>
    </source>
</evidence>
<gene>
    <name evidence="10" type="ORF">HMPREF9220_0080</name>
</gene>
<dbReference type="RefSeq" id="WP_007554974.1">
    <property type="nucleotide sequence ID" value="NZ_AENT01000025.1"/>
</dbReference>
<sequence length="555" mass="63918">MQESFITRFDAKIKSCKNIHLIAVLFIVSFILLSIGSSLLPVTDPVESNYALTAKEMVLSGNWMSPQIYGVFWFDKPIMIYWLLSVSYSIFGFTNFASRLPSIIFGAISVPLLYYYVSHILKDKQIAFYSGIMLLTSFEFWLISHGIITDAVLLMFTIPTLFSAYIGIKNNNIKHMLIAYGAAGFACLTKGPVGLVLPGLFLLIWCGLMRSSVYLKRCFPWQGIILFLIVVLPWYGGMYLIHGQDFINGFLGIHNVLRATSSEHPSDNHWYYYLIVLPLSLLPWFGLTVYQAIKEWKEKTDLYLFLMTWLLGTFFFYTLMATKYITYTYIAVIPGIVLAAKAIESIKKGSTKAYICLSIPFFILTVAMGYLTTRVHEVNWTFMYFIIILSIVFVGLFFKKNLRQGYIYVSTFTLLMYICMILQGLPVYMNTRAPVFFADEFKNLPGKHYFFDTYSTSYVYYTSDLATRIKPSIALATNVESRNSLWDFKFIMPTITDNEFENEKLNESAFVFVYNKNADAFKNWKFYNHFVPVKKFDDGIIYKLVTIDELSSHNA</sequence>
<feature type="transmembrane region" description="Helical" evidence="8">
    <location>
        <begin position="218"/>
        <end position="236"/>
    </location>
</feature>
<dbReference type="GO" id="GO:0009103">
    <property type="term" value="P:lipopolysaccharide biosynthetic process"/>
    <property type="evidence" value="ECO:0007669"/>
    <property type="project" value="UniProtKB-ARBA"/>
</dbReference>
<feature type="transmembrane region" description="Helical" evidence="8">
    <location>
        <begin position="103"/>
        <end position="120"/>
    </location>
</feature>
<feature type="transmembrane region" description="Helical" evidence="8">
    <location>
        <begin position="21"/>
        <end position="40"/>
    </location>
</feature>
<protein>
    <submittedName>
        <fullName evidence="10">Dolichyl-phosphate-mannose-protein mannosyltransferase</fullName>
        <ecNumber evidence="10">2.4.1.109</ecNumber>
    </submittedName>
</protein>
<feature type="transmembrane region" description="Helical" evidence="8">
    <location>
        <begin position="355"/>
        <end position="372"/>
    </location>
</feature>
<proteinExistence type="predicted"/>
<comment type="subcellular location">
    <subcellularLocation>
        <location evidence="1">Cell membrane</location>
        <topology evidence="1">Multi-pass membrane protein</topology>
    </subcellularLocation>
</comment>
<dbReference type="EMBL" id="AENT01000025">
    <property type="protein sequence ID" value="EFR42399.1"/>
    <property type="molecule type" value="Genomic_DNA"/>
</dbReference>
<dbReference type="GO" id="GO:0010041">
    <property type="term" value="P:response to iron(III) ion"/>
    <property type="evidence" value="ECO:0007669"/>
    <property type="project" value="TreeGrafter"/>
</dbReference>
<accession>E4L9T2</accession>
<keyword evidence="3 10" id="KW-0328">Glycosyltransferase</keyword>
<keyword evidence="6 8" id="KW-1133">Transmembrane helix</keyword>
<dbReference type="InterPro" id="IPR050297">
    <property type="entry name" value="LipidA_mod_glycosyltrf_83"/>
</dbReference>
<feature type="transmembrane region" description="Helical" evidence="8">
    <location>
        <begin position="405"/>
        <end position="425"/>
    </location>
</feature>
<feature type="transmembrane region" description="Helical" evidence="8">
    <location>
        <begin position="78"/>
        <end position="96"/>
    </location>
</feature>
<reference evidence="10 11" key="1">
    <citation type="submission" date="2010-11" db="EMBL/GenBank/DDBJ databases">
        <authorList>
            <person name="Durkin A.S."/>
            <person name="Madupu R."/>
            <person name="Torralba M."/>
            <person name="Gillis M."/>
            <person name="Methe B."/>
            <person name="Sutton G."/>
            <person name="Nelson K.E."/>
        </authorList>
    </citation>
    <scope>NUCLEOTIDE SEQUENCE [LARGE SCALE GENOMIC DNA]</scope>
    <source>
        <strain evidence="10 11">UPII 345-E</strain>
    </source>
</reference>
<keyword evidence="2" id="KW-1003">Cell membrane</keyword>
<evidence type="ECO:0000256" key="8">
    <source>
        <dbReference type="SAM" id="Phobius"/>
    </source>
</evidence>
<comment type="caution">
    <text evidence="10">The sequence shown here is derived from an EMBL/GenBank/DDBJ whole genome shotgun (WGS) entry which is preliminary data.</text>
</comment>
<evidence type="ECO:0000256" key="7">
    <source>
        <dbReference type="ARBA" id="ARBA00023136"/>
    </source>
</evidence>
<evidence type="ECO:0000256" key="1">
    <source>
        <dbReference type="ARBA" id="ARBA00004651"/>
    </source>
</evidence>
<dbReference type="PANTHER" id="PTHR33908:SF3">
    <property type="entry name" value="UNDECAPRENYL PHOSPHATE-ALPHA-4-AMINO-4-DEOXY-L-ARABINOSE ARABINOSYL TRANSFERASE"/>
    <property type="match status" value="1"/>
</dbReference>
<dbReference type="OrthoDB" id="9775035at2"/>
<feature type="transmembrane region" description="Helical" evidence="8">
    <location>
        <begin position="378"/>
        <end position="398"/>
    </location>
</feature>
<feature type="domain" description="Glycosyltransferase RgtA/B/C/D-like" evidence="9">
    <location>
        <begin position="75"/>
        <end position="234"/>
    </location>
</feature>
<dbReference type="InterPro" id="IPR038731">
    <property type="entry name" value="RgtA/B/C-like"/>
</dbReference>
<dbReference type="GO" id="GO:0016763">
    <property type="term" value="F:pentosyltransferase activity"/>
    <property type="evidence" value="ECO:0007669"/>
    <property type="project" value="TreeGrafter"/>
</dbReference>
<keyword evidence="5 8" id="KW-0812">Transmembrane</keyword>
<dbReference type="eggNOG" id="COG1807">
    <property type="taxonomic scope" value="Bacteria"/>
</dbReference>
<organism evidence="10 11">
    <name type="scientific">Dialister micraerophilus UPII 345-E</name>
    <dbReference type="NCBI Taxonomy" id="910314"/>
    <lineage>
        <taxon>Bacteria</taxon>
        <taxon>Bacillati</taxon>
        <taxon>Bacillota</taxon>
        <taxon>Negativicutes</taxon>
        <taxon>Veillonellales</taxon>
        <taxon>Veillonellaceae</taxon>
        <taxon>Dialister</taxon>
    </lineage>
</organism>
<evidence type="ECO:0000259" key="9">
    <source>
        <dbReference type="Pfam" id="PF13231"/>
    </source>
</evidence>
<feature type="transmembrane region" description="Helical" evidence="8">
    <location>
        <begin position="326"/>
        <end position="343"/>
    </location>
</feature>
<dbReference type="GO" id="GO:0005886">
    <property type="term" value="C:plasma membrane"/>
    <property type="evidence" value="ECO:0007669"/>
    <property type="project" value="UniProtKB-SubCell"/>
</dbReference>
<feature type="transmembrane region" description="Helical" evidence="8">
    <location>
        <begin position="151"/>
        <end position="168"/>
    </location>
</feature>
<dbReference type="GO" id="GO:0004169">
    <property type="term" value="F:dolichyl-phosphate-mannose-protein mannosyltransferase activity"/>
    <property type="evidence" value="ECO:0007669"/>
    <property type="project" value="UniProtKB-EC"/>
</dbReference>
<evidence type="ECO:0000256" key="5">
    <source>
        <dbReference type="ARBA" id="ARBA00022692"/>
    </source>
</evidence>
<evidence type="ECO:0000256" key="4">
    <source>
        <dbReference type="ARBA" id="ARBA00022679"/>
    </source>
</evidence>
<feature type="transmembrane region" description="Helical" evidence="8">
    <location>
        <begin position="126"/>
        <end position="144"/>
    </location>
</feature>
<feature type="transmembrane region" description="Helical" evidence="8">
    <location>
        <begin position="302"/>
        <end position="320"/>
    </location>
</feature>
<keyword evidence="7 8" id="KW-0472">Membrane</keyword>
<dbReference type="AlphaFoldDB" id="E4L9T2"/>
<dbReference type="EC" id="2.4.1.109" evidence="10"/>
<dbReference type="Proteomes" id="UP000004594">
    <property type="component" value="Unassembled WGS sequence"/>
</dbReference>
<dbReference type="PANTHER" id="PTHR33908">
    <property type="entry name" value="MANNOSYLTRANSFERASE YKCB-RELATED"/>
    <property type="match status" value="1"/>
</dbReference>
<keyword evidence="4 10" id="KW-0808">Transferase</keyword>
<dbReference type="Pfam" id="PF13231">
    <property type="entry name" value="PMT_2"/>
    <property type="match status" value="1"/>
</dbReference>
<evidence type="ECO:0000313" key="10">
    <source>
        <dbReference type="EMBL" id="EFR42399.1"/>
    </source>
</evidence>
<feature type="transmembrane region" description="Helical" evidence="8">
    <location>
        <begin position="270"/>
        <end position="290"/>
    </location>
</feature>
<evidence type="ECO:0000256" key="3">
    <source>
        <dbReference type="ARBA" id="ARBA00022676"/>
    </source>
</evidence>
<evidence type="ECO:0000256" key="2">
    <source>
        <dbReference type="ARBA" id="ARBA00022475"/>
    </source>
</evidence>
<evidence type="ECO:0000313" key="11">
    <source>
        <dbReference type="Proteomes" id="UP000004594"/>
    </source>
</evidence>
<feature type="transmembrane region" description="Helical" evidence="8">
    <location>
        <begin position="180"/>
        <end position="206"/>
    </location>
</feature>
<name>E4L9T2_9FIRM</name>